<dbReference type="InterPro" id="IPR017977">
    <property type="entry name" value="ZP_dom_CS"/>
</dbReference>
<evidence type="ECO:0000256" key="11">
    <source>
        <dbReference type="ARBA" id="ARBA00023180"/>
    </source>
</evidence>
<evidence type="ECO:0000256" key="12">
    <source>
        <dbReference type="SAM" id="MobiDB-lite"/>
    </source>
</evidence>
<dbReference type="PROSITE" id="PS51034">
    <property type="entry name" value="ZP_2"/>
    <property type="match status" value="1"/>
</dbReference>
<dbReference type="Proteomes" id="UP000736164">
    <property type="component" value="Unassembled WGS sequence"/>
</dbReference>
<evidence type="ECO:0000256" key="1">
    <source>
        <dbReference type="ARBA" id="ARBA00004251"/>
    </source>
</evidence>
<dbReference type="PROSITE" id="PS00682">
    <property type="entry name" value="ZP_1"/>
    <property type="match status" value="1"/>
</dbReference>
<evidence type="ECO:0000313" key="17">
    <source>
        <dbReference type="Proteomes" id="UP000736164"/>
    </source>
</evidence>
<keyword evidence="7" id="KW-0732">Signal</keyword>
<keyword evidence="5" id="KW-0597">Phosphoprotein</keyword>
<keyword evidence="6 13" id="KW-0812">Transmembrane</keyword>
<reference evidence="16" key="1">
    <citation type="journal article" date="2021" name="Cell">
        <title>Tracing the genetic footprints of vertebrate landing in non-teleost ray-finned fishes.</title>
        <authorList>
            <person name="Bi X."/>
            <person name="Wang K."/>
            <person name="Yang L."/>
            <person name="Pan H."/>
            <person name="Jiang H."/>
            <person name="Wei Q."/>
            <person name="Fang M."/>
            <person name="Yu H."/>
            <person name="Zhu C."/>
            <person name="Cai Y."/>
            <person name="He Y."/>
            <person name="Gan X."/>
            <person name="Zeng H."/>
            <person name="Yu D."/>
            <person name="Zhu Y."/>
            <person name="Jiang H."/>
            <person name="Qiu Q."/>
            <person name="Yang H."/>
            <person name="Zhang Y.E."/>
            <person name="Wang W."/>
            <person name="Zhu M."/>
            <person name="He S."/>
            <person name="Zhang G."/>
        </authorList>
    </citation>
    <scope>NUCLEOTIDE SEQUENCE</scope>
    <source>
        <strain evidence="16">Allg_001</strain>
    </source>
</reference>
<dbReference type="Pfam" id="PF00100">
    <property type="entry name" value="Zona_pellucida"/>
    <property type="match status" value="1"/>
</dbReference>
<keyword evidence="4" id="KW-0964">Secreted</keyword>
<dbReference type="Pfam" id="PF26060">
    <property type="entry name" value="TGFBR3_N"/>
    <property type="match status" value="2"/>
</dbReference>
<keyword evidence="9 13" id="KW-0472">Membrane</keyword>
<feature type="non-terminal residue" evidence="16">
    <location>
        <position position="1007"/>
    </location>
</feature>
<evidence type="ECO:0000256" key="3">
    <source>
        <dbReference type="ARBA" id="ARBA00022475"/>
    </source>
</evidence>
<dbReference type="AlphaFoldDB" id="A0A8J7T849"/>
<evidence type="ECO:0000256" key="7">
    <source>
        <dbReference type="ARBA" id="ARBA00022729"/>
    </source>
</evidence>
<dbReference type="GO" id="GO:0016477">
    <property type="term" value="P:cell migration"/>
    <property type="evidence" value="ECO:0007669"/>
    <property type="project" value="TreeGrafter"/>
</dbReference>
<dbReference type="Gene3D" id="2.60.40.4100">
    <property type="entry name" value="Zona pellucida, ZP-C domain"/>
    <property type="match status" value="1"/>
</dbReference>
<sequence length="1007" mass="109218">MALEQSGGSLSGLPQAGWLFLPFWSFSSRLEPWSLSHNSSRLAALKPLIFANKQHAEQRGRSHARTGRAARARSAPVSCNSCPPAKIGLLFDSSDGICTRGIWLLRVGRSSASLVKLRCQTASTPGAAMASRGRVAVLLLALCGVACAGPLSRSPCELLPVGEGHPVQARLKSFTVLAGCASRGSMSRPQEVHIINLRSSGEDSAGQPVAQVTLQLKPIQSLTEHEKPLVFVLNSLRPVQWKLETEKLAPQVKRTFHVSEGSTVQFEPGNFSLSCEVLQEKLPNHNERLMTWAKKKYEAVTSFSELKVAQNIYIKVGEDATFSETCKIDNKFLSLNYLARYEQPQQSLGCVLSGPSEDREVHIIELQAPNSSSAFQVDVVVDVRPLDSDASLRRDLVLVLKCQKSVNWVVEPHGLAGRLEVLTSETVSVGHEVESSMQVVKMARQSLPSGSQALIHWAEERGYRPVTSFTSTAVANHFSLRLREAGVVVEEPLSMFPPELERLRNLKPPVGPASSGPLDLPFLFGRGGGGRPEPGRLPLFPFPAAEWPPTEPEEQQGSVSVGLSVRCEEHRIVVSVDKESLQANGFRGDGITLQDPSCKATANATHYTLETPLTGCNTTVFQLPGSPVAIYLNSIWINQSEPGDGSGWPFDYEDMESGDNGFASDAEGPERAGSEPEAHGPVSDELQCGVKMHTAQTSCLGSHVPPAVLFASPPQFNCTYGQAQESPGGTLARHGPSKNPVNNATFNMEFYSTDLFHFPLPQAFPTASDNEHIFVEVSVTKADQELGFMIQTCFISPHSNPNVASDYVIIENICPKDESVKFYSPPRPGFPLLHAQTDRKRFSFTFRSRYNISLLFLHCEMTLCTKRQVDSQGLPKCIQPDEACTAVTIETILAMMMHKKVSTKPLVVVSNGPVPEGPPTRKDVPETEPPPEYVIYGLDTPTVVGIAFAAFVIGALLTAALWFIYSHTGEAAGRHQVPTSPLASENSSAAHSIGSTQSTPCSSSSTV</sequence>
<keyword evidence="3" id="KW-1003">Cell membrane</keyword>
<keyword evidence="17" id="KW-1185">Reference proteome</keyword>
<evidence type="ECO:0000256" key="8">
    <source>
        <dbReference type="ARBA" id="ARBA00022989"/>
    </source>
</evidence>
<dbReference type="InterPro" id="IPR058899">
    <property type="entry name" value="TGFBR3/Endoglin-like_N"/>
</dbReference>
<feature type="non-terminal residue" evidence="16">
    <location>
        <position position="1"/>
    </location>
</feature>
<feature type="region of interest" description="Disordered" evidence="12">
    <location>
        <begin position="974"/>
        <end position="1007"/>
    </location>
</feature>
<comment type="caution">
    <text evidence="16">The sequence shown here is derived from an EMBL/GenBank/DDBJ whole genome shotgun (WGS) entry which is preliminary data.</text>
</comment>
<feature type="domain" description="ZP" evidence="15">
    <location>
        <begin position="566"/>
        <end position="884"/>
    </location>
</feature>
<feature type="compositionally biased region" description="Polar residues" evidence="12">
    <location>
        <begin position="977"/>
        <end position="990"/>
    </location>
</feature>
<evidence type="ECO:0000256" key="2">
    <source>
        <dbReference type="ARBA" id="ARBA00004613"/>
    </source>
</evidence>
<evidence type="ECO:0000256" key="6">
    <source>
        <dbReference type="ARBA" id="ARBA00022692"/>
    </source>
</evidence>
<evidence type="ECO:0000259" key="14">
    <source>
        <dbReference type="PROSITE" id="PS50835"/>
    </source>
</evidence>
<dbReference type="GO" id="GO:0005539">
    <property type="term" value="F:glycosaminoglycan binding"/>
    <property type="evidence" value="ECO:0007669"/>
    <property type="project" value="TreeGrafter"/>
</dbReference>
<feature type="transmembrane region" description="Helical" evidence="13">
    <location>
        <begin position="943"/>
        <end position="965"/>
    </location>
</feature>
<dbReference type="Gene3D" id="2.60.40.3210">
    <property type="entry name" value="Zona pellucida, ZP-N domain"/>
    <property type="match status" value="1"/>
</dbReference>
<dbReference type="PANTHER" id="PTHR14002">
    <property type="entry name" value="ENDOGLIN/TGF-BETA RECEPTOR TYPE III"/>
    <property type="match status" value="1"/>
</dbReference>
<dbReference type="InterPro" id="IPR001507">
    <property type="entry name" value="ZP_dom"/>
</dbReference>
<dbReference type="GO" id="GO:0007179">
    <property type="term" value="P:transforming growth factor beta receptor signaling pathway"/>
    <property type="evidence" value="ECO:0007669"/>
    <property type="project" value="TreeGrafter"/>
</dbReference>
<comment type="subcellular location">
    <subcellularLocation>
        <location evidence="1">Cell membrane</location>
        <topology evidence="1">Single-pass type I membrane protein</topology>
    </subcellularLocation>
    <subcellularLocation>
        <location evidence="2">Secreted</location>
    </subcellularLocation>
</comment>
<dbReference type="InterPro" id="IPR007110">
    <property type="entry name" value="Ig-like_dom"/>
</dbReference>
<dbReference type="GO" id="GO:0001837">
    <property type="term" value="P:epithelial to mesenchymal transition"/>
    <property type="evidence" value="ECO:0007669"/>
    <property type="project" value="TreeGrafter"/>
</dbReference>
<evidence type="ECO:0000256" key="4">
    <source>
        <dbReference type="ARBA" id="ARBA00022525"/>
    </source>
</evidence>
<keyword evidence="10" id="KW-1015">Disulfide bond</keyword>
<feature type="domain" description="Ig-like" evidence="14">
    <location>
        <begin position="250"/>
        <end position="330"/>
    </location>
</feature>
<feature type="compositionally biased region" description="Basic and acidic residues" evidence="12">
    <location>
        <begin position="668"/>
        <end position="678"/>
    </location>
</feature>
<organism evidence="16 17">
    <name type="scientific">Atractosteus spatula</name>
    <name type="common">Alligator gar</name>
    <name type="synonym">Lepisosteus spatula</name>
    <dbReference type="NCBI Taxonomy" id="7917"/>
    <lineage>
        <taxon>Eukaryota</taxon>
        <taxon>Metazoa</taxon>
        <taxon>Chordata</taxon>
        <taxon>Craniata</taxon>
        <taxon>Vertebrata</taxon>
        <taxon>Euteleostomi</taxon>
        <taxon>Actinopterygii</taxon>
        <taxon>Neopterygii</taxon>
        <taxon>Holostei</taxon>
        <taxon>Semionotiformes</taxon>
        <taxon>Lepisosteidae</taxon>
        <taxon>Atractosteus</taxon>
    </lineage>
</organism>
<dbReference type="InterPro" id="IPR055355">
    <property type="entry name" value="ZP-C"/>
</dbReference>
<evidence type="ECO:0000256" key="10">
    <source>
        <dbReference type="ARBA" id="ARBA00023157"/>
    </source>
</evidence>
<evidence type="ECO:0000313" key="16">
    <source>
        <dbReference type="EMBL" id="MBN3313271.1"/>
    </source>
</evidence>
<name>A0A8J7T849_ATRSP</name>
<feature type="region of interest" description="Disordered" evidence="12">
    <location>
        <begin position="645"/>
        <end position="683"/>
    </location>
</feature>
<dbReference type="GO" id="GO:0005114">
    <property type="term" value="F:type II transforming growth factor beta receptor binding"/>
    <property type="evidence" value="ECO:0007669"/>
    <property type="project" value="TreeGrafter"/>
</dbReference>
<proteinExistence type="predicted"/>
<evidence type="ECO:0000256" key="5">
    <source>
        <dbReference type="ARBA" id="ARBA00022553"/>
    </source>
</evidence>
<dbReference type="Pfam" id="PF23344">
    <property type="entry name" value="ZP-N"/>
    <property type="match status" value="1"/>
</dbReference>
<evidence type="ECO:0000256" key="13">
    <source>
        <dbReference type="SAM" id="Phobius"/>
    </source>
</evidence>
<protein>
    <submittedName>
        <fullName evidence="16">TGBR3 factor</fullName>
    </submittedName>
</protein>
<keyword evidence="8 13" id="KW-1133">Transmembrane helix</keyword>
<dbReference type="InterPro" id="IPR055356">
    <property type="entry name" value="ZP-N"/>
</dbReference>
<dbReference type="GO" id="GO:0005024">
    <property type="term" value="F:transforming growth factor beta receptor activity"/>
    <property type="evidence" value="ECO:0007669"/>
    <property type="project" value="TreeGrafter"/>
</dbReference>
<accession>A0A8J7T849</accession>
<evidence type="ECO:0000256" key="9">
    <source>
        <dbReference type="ARBA" id="ARBA00023136"/>
    </source>
</evidence>
<dbReference type="PROSITE" id="PS50835">
    <property type="entry name" value="IG_LIKE"/>
    <property type="match status" value="1"/>
</dbReference>
<dbReference type="GO" id="GO:0017015">
    <property type="term" value="P:regulation of transforming growth factor beta receptor signaling pathway"/>
    <property type="evidence" value="ECO:0007669"/>
    <property type="project" value="TreeGrafter"/>
</dbReference>
<dbReference type="SMART" id="SM00241">
    <property type="entry name" value="ZP"/>
    <property type="match status" value="1"/>
</dbReference>
<feature type="compositionally biased region" description="Low complexity" evidence="12">
    <location>
        <begin position="992"/>
        <end position="1007"/>
    </location>
</feature>
<keyword evidence="11" id="KW-0325">Glycoprotein</keyword>
<dbReference type="GO" id="GO:0005576">
    <property type="term" value="C:extracellular region"/>
    <property type="evidence" value="ECO:0007669"/>
    <property type="project" value="UniProtKB-SubCell"/>
</dbReference>
<gene>
    <name evidence="16" type="primary">Tgfbr3</name>
    <name evidence="16" type="ORF">GTO95_0013267</name>
</gene>
<dbReference type="PANTHER" id="PTHR14002:SF45">
    <property type="entry name" value="ZP DOMAIN-CONTAINING PROTEIN"/>
    <property type="match status" value="1"/>
</dbReference>
<dbReference type="EMBL" id="JAAWVO010011080">
    <property type="protein sequence ID" value="MBN3313271.1"/>
    <property type="molecule type" value="Genomic_DNA"/>
</dbReference>
<dbReference type="GO" id="GO:0050431">
    <property type="term" value="F:transforming growth factor beta binding"/>
    <property type="evidence" value="ECO:0007669"/>
    <property type="project" value="TreeGrafter"/>
</dbReference>
<dbReference type="InterPro" id="IPR042235">
    <property type="entry name" value="ZP-C_dom"/>
</dbReference>
<evidence type="ECO:0000259" key="15">
    <source>
        <dbReference type="PROSITE" id="PS51034"/>
    </source>
</evidence>